<evidence type="ECO:0000256" key="1">
    <source>
        <dbReference type="SAM" id="Coils"/>
    </source>
</evidence>
<comment type="caution">
    <text evidence="2">The sequence shown here is derived from an EMBL/GenBank/DDBJ whole genome shotgun (WGS) entry which is preliminary data.</text>
</comment>
<keyword evidence="1" id="KW-0175">Coiled coil</keyword>
<dbReference type="EMBL" id="VRMA01000077">
    <property type="protein sequence ID" value="TXK54260.1"/>
    <property type="molecule type" value="Genomic_DNA"/>
</dbReference>
<name>A0ABY3KZJ8_9BACT</name>
<protein>
    <recommendedName>
        <fullName evidence="4">Clan AA aspartic protease</fullName>
    </recommendedName>
</protein>
<evidence type="ECO:0008006" key="4">
    <source>
        <dbReference type="Google" id="ProtNLM"/>
    </source>
</evidence>
<keyword evidence="3" id="KW-1185">Reference proteome</keyword>
<proteinExistence type="predicted"/>
<accession>A0ABY3KZJ8</accession>
<evidence type="ECO:0000313" key="3">
    <source>
        <dbReference type="Proteomes" id="UP000321317"/>
    </source>
</evidence>
<organism evidence="2 3">
    <name type="scientific">Campylobacter helveticus</name>
    <dbReference type="NCBI Taxonomy" id="28898"/>
    <lineage>
        <taxon>Bacteria</taxon>
        <taxon>Pseudomonadati</taxon>
        <taxon>Campylobacterota</taxon>
        <taxon>Epsilonproteobacteria</taxon>
        <taxon>Campylobacterales</taxon>
        <taxon>Campylobacteraceae</taxon>
        <taxon>Campylobacter</taxon>
    </lineage>
</organism>
<reference evidence="2 3" key="1">
    <citation type="submission" date="2019-08" db="EMBL/GenBank/DDBJ databases">
        <title>Rapid identification of Enteric Bacteria from Whole Genome Sequences (WGS) using Average Nucleotide Identity (ANI).</title>
        <authorList>
            <person name="Lane C."/>
        </authorList>
    </citation>
    <scope>NUCLEOTIDE SEQUENCE [LARGE SCALE GENOMIC DNA]</scope>
    <source>
        <strain evidence="2 3">D4984</strain>
    </source>
</reference>
<gene>
    <name evidence="2" type="ORF">FVD16_09565</name>
</gene>
<dbReference type="RefSeq" id="WP_139018190.1">
    <property type="nucleotide sequence ID" value="NZ_CAUWMG010000025.1"/>
</dbReference>
<sequence length="353" mass="41032">MTPFFRKILPQIFISAILEDKKNTLKICTYRNKKLINKIEKTFDKSERLIAFVENYDKKFFPYHIALFLDSEEQGILPSGEQNYDEFGIGKMSIKTLPLGDASLYAATEHIEYFSELCEDCGGLDFLFSPFALLHFCIQKEKQDDKTRLYAYKCGQSLALMVYQKGKILIGSYKLFEKSPSFEFDSFGNADLNDENLNDKELNEEANSLENKEEKQEREISLDNFNEVLGDKIDALDDNQLDDNQEEGQDLSQETQQDIQMQNDGDIKMDELGKFSEDMEVCRFVISSIESFYHDLHYGGDFVDEIVIFSDEMLMQSTLEFVENETFLKPQVKLIDTLDLMQEVMQKELKYDL</sequence>
<evidence type="ECO:0000313" key="2">
    <source>
        <dbReference type="EMBL" id="TXK54260.1"/>
    </source>
</evidence>
<feature type="coiled-coil region" evidence="1">
    <location>
        <begin position="192"/>
        <end position="219"/>
    </location>
</feature>
<dbReference type="Proteomes" id="UP000321317">
    <property type="component" value="Unassembled WGS sequence"/>
</dbReference>